<dbReference type="SUPFAM" id="SSF53448">
    <property type="entry name" value="Nucleotide-diphospho-sugar transferases"/>
    <property type="match status" value="1"/>
</dbReference>
<organism evidence="2 3">
    <name type="scientific">Falsochrobactrum ovis</name>
    <dbReference type="NCBI Taxonomy" id="1293442"/>
    <lineage>
        <taxon>Bacteria</taxon>
        <taxon>Pseudomonadati</taxon>
        <taxon>Pseudomonadota</taxon>
        <taxon>Alphaproteobacteria</taxon>
        <taxon>Hyphomicrobiales</taxon>
        <taxon>Brucellaceae</taxon>
        <taxon>Falsochrobactrum</taxon>
    </lineage>
</organism>
<keyword evidence="3" id="KW-1185">Reference proteome</keyword>
<dbReference type="AlphaFoldDB" id="A0A364JST9"/>
<dbReference type="OrthoDB" id="7984038at2"/>
<reference evidence="2 3" key="1">
    <citation type="submission" date="2018-06" db="EMBL/GenBank/DDBJ databases">
        <title>Genomic Encyclopedia of Type Strains, Phase IV (KMG-IV): sequencing the most valuable type-strain genomes for metagenomic binning, comparative biology and taxonomic classification.</title>
        <authorList>
            <person name="Goeker M."/>
        </authorList>
    </citation>
    <scope>NUCLEOTIDE SEQUENCE [LARGE SCALE GENOMIC DNA]</scope>
    <source>
        <strain evidence="2 3">DSM 26720</strain>
    </source>
</reference>
<dbReference type="GO" id="GO:0016758">
    <property type="term" value="F:hexosyltransferase activity"/>
    <property type="evidence" value="ECO:0007669"/>
    <property type="project" value="UniProtKB-ARBA"/>
</dbReference>
<feature type="domain" description="Glycosyltransferase 2-like" evidence="1">
    <location>
        <begin position="27"/>
        <end position="159"/>
    </location>
</feature>
<sequence>MISRIFRAPYEIYYDDVAGSRDDATITVAVSLFNYEHFIIECLDSIAAQTYQNLDLIIVDDCSSRDNSASVAKEWAVKNTTRFRRITVLKHINNQGLAQARNTAFSFSLNKAVFVIDADNSIYPTAIEKLAPFVLEQDYGAAYTQLEFFGEQSGLGYADYWSKSFFVHGNYVDAMALISKKAWEDVRGYTHLEGGLEDYDFWCKFIDHGIDAVFVPQVLCRYRVHGTSMLRTDTVANTPDLFTTLTMRHPWLRLG</sequence>
<protein>
    <submittedName>
        <fullName evidence="2">Glycosyl transferase family 2</fullName>
    </submittedName>
</protein>
<dbReference type="Pfam" id="PF00535">
    <property type="entry name" value="Glycos_transf_2"/>
    <property type="match status" value="1"/>
</dbReference>
<evidence type="ECO:0000259" key="1">
    <source>
        <dbReference type="Pfam" id="PF00535"/>
    </source>
</evidence>
<dbReference type="Proteomes" id="UP000249453">
    <property type="component" value="Unassembled WGS sequence"/>
</dbReference>
<dbReference type="RefSeq" id="WP_111576105.1">
    <property type="nucleotide sequence ID" value="NZ_JBHEEY010000010.1"/>
</dbReference>
<dbReference type="Gene3D" id="3.90.550.10">
    <property type="entry name" value="Spore Coat Polysaccharide Biosynthesis Protein SpsA, Chain A"/>
    <property type="match status" value="1"/>
</dbReference>
<gene>
    <name evidence="2" type="ORF">C7374_11478</name>
</gene>
<keyword evidence="2" id="KW-0808">Transferase</keyword>
<name>A0A364JST9_9HYPH</name>
<dbReference type="CDD" id="cd00761">
    <property type="entry name" value="Glyco_tranf_GTA_type"/>
    <property type="match status" value="1"/>
</dbReference>
<evidence type="ECO:0000313" key="2">
    <source>
        <dbReference type="EMBL" id="RAK26392.1"/>
    </source>
</evidence>
<evidence type="ECO:0000313" key="3">
    <source>
        <dbReference type="Proteomes" id="UP000249453"/>
    </source>
</evidence>
<comment type="caution">
    <text evidence="2">The sequence shown here is derived from an EMBL/GenBank/DDBJ whole genome shotgun (WGS) entry which is preliminary data.</text>
</comment>
<dbReference type="InterPro" id="IPR029044">
    <property type="entry name" value="Nucleotide-diphossugar_trans"/>
</dbReference>
<dbReference type="PANTHER" id="PTHR22916">
    <property type="entry name" value="GLYCOSYLTRANSFERASE"/>
    <property type="match status" value="1"/>
</dbReference>
<proteinExistence type="predicted"/>
<dbReference type="EMBL" id="QLMK01000014">
    <property type="protein sequence ID" value="RAK26392.1"/>
    <property type="molecule type" value="Genomic_DNA"/>
</dbReference>
<dbReference type="InterPro" id="IPR001173">
    <property type="entry name" value="Glyco_trans_2-like"/>
</dbReference>
<accession>A0A364JST9</accession>